<dbReference type="InterPro" id="IPR003660">
    <property type="entry name" value="HAMP_dom"/>
</dbReference>
<dbReference type="PROSITE" id="PS50109">
    <property type="entry name" value="HIS_KIN"/>
    <property type="match status" value="1"/>
</dbReference>
<accession>A0A498R2G1</accession>
<dbReference type="SMART" id="SM00387">
    <property type="entry name" value="HATPase_c"/>
    <property type="match status" value="1"/>
</dbReference>
<dbReference type="Proteomes" id="UP000277811">
    <property type="component" value="Unassembled WGS sequence"/>
</dbReference>
<dbReference type="GO" id="GO:0005886">
    <property type="term" value="C:plasma membrane"/>
    <property type="evidence" value="ECO:0007669"/>
    <property type="project" value="UniProtKB-SubCell"/>
</dbReference>
<keyword evidence="5" id="KW-0597">Phosphoprotein</keyword>
<evidence type="ECO:0000256" key="11">
    <source>
        <dbReference type="ARBA" id="ARBA00022989"/>
    </source>
</evidence>
<dbReference type="Gene3D" id="1.10.287.130">
    <property type="match status" value="1"/>
</dbReference>
<evidence type="ECO:0000256" key="4">
    <source>
        <dbReference type="ARBA" id="ARBA00022475"/>
    </source>
</evidence>
<feature type="transmembrane region" description="Helical" evidence="16">
    <location>
        <begin position="9"/>
        <end position="32"/>
    </location>
</feature>
<dbReference type="InterPro" id="IPR036890">
    <property type="entry name" value="HATPase_C_sf"/>
</dbReference>
<dbReference type="SMART" id="SM00388">
    <property type="entry name" value="HisKA"/>
    <property type="match status" value="1"/>
</dbReference>
<dbReference type="InterPro" id="IPR005467">
    <property type="entry name" value="His_kinase_dom"/>
</dbReference>
<keyword evidence="11 16" id="KW-1133">Transmembrane helix</keyword>
<evidence type="ECO:0000256" key="7">
    <source>
        <dbReference type="ARBA" id="ARBA00022692"/>
    </source>
</evidence>
<evidence type="ECO:0000256" key="10">
    <source>
        <dbReference type="ARBA" id="ARBA00022840"/>
    </source>
</evidence>
<keyword evidence="14" id="KW-0175">Coiled coil</keyword>
<evidence type="ECO:0000256" key="12">
    <source>
        <dbReference type="ARBA" id="ARBA00023012"/>
    </source>
</evidence>
<dbReference type="CDD" id="cd00075">
    <property type="entry name" value="HATPase"/>
    <property type="match status" value="1"/>
</dbReference>
<evidence type="ECO:0000256" key="16">
    <source>
        <dbReference type="SAM" id="Phobius"/>
    </source>
</evidence>
<evidence type="ECO:0000256" key="1">
    <source>
        <dbReference type="ARBA" id="ARBA00000085"/>
    </source>
</evidence>
<dbReference type="EMBL" id="UPPP01000052">
    <property type="protein sequence ID" value="VBB05007.1"/>
    <property type="molecule type" value="Genomic_DNA"/>
</dbReference>
<keyword evidence="7 16" id="KW-0812">Transmembrane</keyword>
<feature type="transmembrane region" description="Helical" evidence="16">
    <location>
        <begin position="190"/>
        <end position="213"/>
    </location>
</feature>
<dbReference type="FunFam" id="1.10.287.130:FF:000001">
    <property type="entry name" value="Two-component sensor histidine kinase"/>
    <property type="match status" value="1"/>
</dbReference>
<dbReference type="Pfam" id="PF00672">
    <property type="entry name" value="HAMP"/>
    <property type="match status" value="1"/>
</dbReference>
<reference evidence="19" key="1">
    <citation type="submission" date="2018-06" db="EMBL/GenBank/DDBJ databases">
        <authorList>
            <person name="Strepis N."/>
        </authorList>
    </citation>
    <scope>NUCLEOTIDE SEQUENCE [LARGE SCALE GENOMIC DNA]</scope>
    <source>
        <strain evidence="19">LUCI</strain>
    </source>
</reference>
<dbReference type="AlphaFoldDB" id="A0A498R2G1"/>
<protein>
    <recommendedName>
        <fullName evidence="3">histidine kinase</fullName>
        <ecNumber evidence="3">2.7.13.3</ecNumber>
    </recommendedName>
</protein>
<comment type="catalytic activity">
    <reaction evidence="1">
        <text>ATP + protein L-histidine = ADP + protein N-phospho-L-histidine.</text>
        <dbReference type="EC" id="2.7.13.3"/>
    </reaction>
</comment>
<feature type="domain" description="HAMP" evidence="18">
    <location>
        <begin position="211"/>
        <end position="263"/>
    </location>
</feature>
<keyword evidence="4" id="KW-1003">Cell membrane</keyword>
<comment type="subcellular location">
    <subcellularLocation>
        <location evidence="2">Cell membrane</location>
        <topology evidence="2">Multi-pass membrane protein</topology>
    </subcellularLocation>
</comment>
<evidence type="ECO:0000256" key="15">
    <source>
        <dbReference type="SAM" id="MobiDB-lite"/>
    </source>
</evidence>
<dbReference type="PANTHER" id="PTHR45528">
    <property type="entry name" value="SENSOR HISTIDINE KINASE CPXA"/>
    <property type="match status" value="1"/>
</dbReference>
<name>A0A498R2G1_9FIRM</name>
<keyword evidence="9" id="KW-0418">Kinase</keyword>
<evidence type="ECO:0000256" key="3">
    <source>
        <dbReference type="ARBA" id="ARBA00012438"/>
    </source>
</evidence>
<keyword evidence="8" id="KW-0547">Nucleotide-binding</keyword>
<dbReference type="SUPFAM" id="SSF55874">
    <property type="entry name" value="ATPase domain of HSP90 chaperone/DNA topoisomerase II/histidine kinase"/>
    <property type="match status" value="1"/>
</dbReference>
<feature type="compositionally biased region" description="Polar residues" evidence="15">
    <location>
        <begin position="132"/>
        <end position="141"/>
    </location>
</feature>
<keyword evidence="10" id="KW-0067">ATP-binding</keyword>
<dbReference type="EC" id="2.7.13.3" evidence="3"/>
<gene>
    <name evidence="19" type="ORF">LUCI_0213</name>
</gene>
<evidence type="ECO:0000259" key="18">
    <source>
        <dbReference type="PROSITE" id="PS50885"/>
    </source>
</evidence>
<proteinExistence type="predicted"/>
<feature type="region of interest" description="Disordered" evidence="15">
    <location>
        <begin position="114"/>
        <end position="141"/>
    </location>
</feature>
<feature type="domain" description="Histidine kinase" evidence="17">
    <location>
        <begin position="292"/>
        <end position="508"/>
    </location>
</feature>
<dbReference type="GO" id="GO:0000155">
    <property type="term" value="F:phosphorelay sensor kinase activity"/>
    <property type="evidence" value="ECO:0007669"/>
    <property type="project" value="InterPro"/>
</dbReference>
<dbReference type="SUPFAM" id="SSF47384">
    <property type="entry name" value="Homodimeric domain of signal transducing histidine kinase"/>
    <property type="match status" value="1"/>
</dbReference>
<evidence type="ECO:0000256" key="5">
    <source>
        <dbReference type="ARBA" id="ARBA00022553"/>
    </source>
</evidence>
<keyword evidence="12" id="KW-0902">Two-component regulatory system</keyword>
<evidence type="ECO:0000256" key="8">
    <source>
        <dbReference type="ARBA" id="ARBA00022741"/>
    </source>
</evidence>
<evidence type="ECO:0000313" key="19">
    <source>
        <dbReference type="EMBL" id="VBB05007.1"/>
    </source>
</evidence>
<dbReference type="OrthoDB" id="9762826at2"/>
<feature type="coiled-coil region" evidence="14">
    <location>
        <begin position="251"/>
        <end position="282"/>
    </location>
</feature>
<dbReference type="InterPro" id="IPR003594">
    <property type="entry name" value="HATPase_dom"/>
</dbReference>
<dbReference type="GO" id="GO:0005524">
    <property type="term" value="F:ATP binding"/>
    <property type="evidence" value="ECO:0007669"/>
    <property type="project" value="UniProtKB-KW"/>
</dbReference>
<evidence type="ECO:0000256" key="9">
    <source>
        <dbReference type="ARBA" id="ARBA00022777"/>
    </source>
</evidence>
<dbReference type="Gene3D" id="3.30.565.10">
    <property type="entry name" value="Histidine kinase-like ATPase, C-terminal domain"/>
    <property type="match status" value="1"/>
</dbReference>
<dbReference type="CDD" id="cd06225">
    <property type="entry name" value="HAMP"/>
    <property type="match status" value="1"/>
</dbReference>
<dbReference type="InterPro" id="IPR036097">
    <property type="entry name" value="HisK_dim/P_sf"/>
</dbReference>
<evidence type="ECO:0000256" key="2">
    <source>
        <dbReference type="ARBA" id="ARBA00004651"/>
    </source>
</evidence>
<dbReference type="InterPro" id="IPR050398">
    <property type="entry name" value="HssS/ArlS-like"/>
</dbReference>
<organism evidence="19 20">
    <name type="scientific">Lucifera butyrica</name>
    <dbReference type="NCBI Taxonomy" id="1351585"/>
    <lineage>
        <taxon>Bacteria</taxon>
        <taxon>Bacillati</taxon>
        <taxon>Bacillota</taxon>
        <taxon>Negativicutes</taxon>
        <taxon>Veillonellales</taxon>
        <taxon>Veillonellaceae</taxon>
        <taxon>Lucifera</taxon>
    </lineage>
</organism>
<evidence type="ECO:0000256" key="13">
    <source>
        <dbReference type="ARBA" id="ARBA00023136"/>
    </source>
</evidence>
<dbReference type="PANTHER" id="PTHR45528:SF1">
    <property type="entry name" value="SENSOR HISTIDINE KINASE CPXA"/>
    <property type="match status" value="1"/>
</dbReference>
<dbReference type="PROSITE" id="PS50885">
    <property type="entry name" value="HAMP"/>
    <property type="match status" value="1"/>
</dbReference>
<sequence length="510" mass="58339">MKRSIRTKLFLGLSALMLFFVFISLGMTLLGLEKFYIWQKKEILISSSKKIYDLYEGNPEAMSLELERLGNTMGAGILIFSADGRIKYSSFFPVINDKISDRMPPPFLPFPDHKADEPVPRPHPFPDPPHHNQTLSKETIDNNSVLEMQRDTDLKIDFMVLRRQLKNNDALVIRLPLAPISESATVAAQFMALTGVLAILAGGIWAFFFAGNFTRPVRELNRIAQSMSKLDFSQKCTINRRDEIGELGNSINHLSDQLDTAISELNRKNQQLMADVEKERKLDKMRKEFVSNVSHELKTPLALILGYAEGLKENIAQDEDSRNYYCSIIIDEAEKMDKLVRDLLNLSQFDSGFFKLSRADFDLSILLKEIVLKYRTVLAEKGITLELDTEESCLVNGDILRSEQVLLNLINNAIDHTEFARKIKIYVENYNEKSRIYVYNSGRPIPTESLEKIWTSFYKVDEARTREYGGYGLGLSIVRAIQELHGNRYGVENVPDGVIFWFELDRVQNV</sequence>
<dbReference type="SMART" id="SM00304">
    <property type="entry name" value="HAMP"/>
    <property type="match status" value="1"/>
</dbReference>
<evidence type="ECO:0000256" key="6">
    <source>
        <dbReference type="ARBA" id="ARBA00022679"/>
    </source>
</evidence>
<keyword evidence="20" id="KW-1185">Reference proteome</keyword>
<evidence type="ECO:0000259" key="17">
    <source>
        <dbReference type="PROSITE" id="PS50109"/>
    </source>
</evidence>
<dbReference type="InterPro" id="IPR003661">
    <property type="entry name" value="HisK_dim/P_dom"/>
</dbReference>
<keyword evidence="6" id="KW-0808">Transferase</keyword>
<evidence type="ECO:0000313" key="20">
    <source>
        <dbReference type="Proteomes" id="UP000277811"/>
    </source>
</evidence>
<dbReference type="Pfam" id="PF02518">
    <property type="entry name" value="HATPase_c"/>
    <property type="match status" value="1"/>
</dbReference>
<dbReference type="SUPFAM" id="SSF158472">
    <property type="entry name" value="HAMP domain-like"/>
    <property type="match status" value="1"/>
</dbReference>
<dbReference type="Gene3D" id="6.10.340.10">
    <property type="match status" value="1"/>
</dbReference>
<evidence type="ECO:0000256" key="14">
    <source>
        <dbReference type="SAM" id="Coils"/>
    </source>
</evidence>
<keyword evidence="13 16" id="KW-0472">Membrane</keyword>
<dbReference type="Pfam" id="PF00512">
    <property type="entry name" value="HisKA"/>
    <property type="match status" value="1"/>
</dbReference>
<dbReference type="CDD" id="cd00082">
    <property type="entry name" value="HisKA"/>
    <property type="match status" value="1"/>
</dbReference>